<gene>
    <name evidence="5" type="ORF">C6P40_001325</name>
</gene>
<reference evidence="5" key="1">
    <citation type="submission" date="2020-11" db="EMBL/GenBank/DDBJ databases">
        <title>Kefir isolates.</title>
        <authorList>
            <person name="Marcisauskas S."/>
            <person name="Kim Y."/>
            <person name="Blasche S."/>
        </authorList>
    </citation>
    <scope>NUCLEOTIDE SEQUENCE</scope>
    <source>
        <strain evidence="5">Olga-1</strain>
    </source>
</reference>
<feature type="region of interest" description="Disordered" evidence="2">
    <location>
        <begin position="149"/>
        <end position="246"/>
    </location>
</feature>
<dbReference type="InterPro" id="IPR013929">
    <property type="entry name" value="RPAP1_C"/>
</dbReference>
<dbReference type="Pfam" id="PF08620">
    <property type="entry name" value="RPAP1_C"/>
    <property type="match status" value="1"/>
</dbReference>
<evidence type="ECO:0008006" key="7">
    <source>
        <dbReference type="Google" id="ProtNLM"/>
    </source>
</evidence>
<evidence type="ECO:0000259" key="4">
    <source>
        <dbReference type="Pfam" id="PF08621"/>
    </source>
</evidence>
<feature type="domain" description="RPAP1 N-terminal" evidence="4">
    <location>
        <begin position="104"/>
        <end position="148"/>
    </location>
</feature>
<organism evidence="5 6">
    <name type="scientific">Pichia californica</name>
    <dbReference type="NCBI Taxonomy" id="460514"/>
    <lineage>
        <taxon>Eukaryota</taxon>
        <taxon>Fungi</taxon>
        <taxon>Dikarya</taxon>
        <taxon>Ascomycota</taxon>
        <taxon>Saccharomycotina</taxon>
        <taxon>Pichiomycetes</taxon>
        <taxon>Pichiales</taxon>
        <taxon>Pichiaceae</taxon>
        <taxon>Pichia</taxon>
    </lineage>
</organism>
<feature type="domain" description="RPAP1 C-terminal" evidence="3">
    <location>
        <begin position="387"/>
        <end position="455"/>
    </location>
</feature>
<dbReference type="GO" id="GO:0006366">
    <property type="term" value="P:transcription by RNA polymerase II"/>
    <property type="evidence" value="ECO:0007669"/>
    <property type="project" value="InterPro"/>
</dbReference>
<name>A0A9P7BFZ8_9ASCO</name>
<evidence type="ECO:0000313" key="5">
    <source>
        <dbReference type="EMBL" id="KAG0688174.1"/>
    </source>
</evidence>
<dbReference type="InterPro" id="IPR039913">
    <property type="entry name" value="RPAP1/Rba50"/>
</dbReference>
<feature type="compositionally biased region" description="Low complexity" evidence="2">
    <location>
        <begin position="62"/>
        <end position="72"/>
    </location>
</feature>
<dbReference type="AlphaFoldDB" id="A0A9P7BFZ8"/>
<comment type="similarity">
    <text evidence="1">Belongs to the RPAP1 family.</text>
</comment>
<accession>A0A9P7BFZ8</accession>
<protein>
    <recommendedName>
        <fullName evidence="7">RNA polymerase II-associated protein RBA50</fullName>
    </recommendedName>
</protein>
<dbReference type="PANTHER" id="PTHR21483:SF18">
    <property type="entry name" value="RNA POLYMERASE II-ASSOCIATED PROTEIN 1"/>
    <property type="match status" value="1"/>
</dbReference>
<sequence length="544" mass="62496">MDLLGEIVEHNTDITNQENISFKLPTTSTHGLPKPTAKKPSRWRQRLQEKGISSISGALDINNTNDNTNDNNGKIYTSDSNTNLKQFKDKNDRKLDYSGLSEIEQIHQENIEILAHMSINERENAKQELIDNLDPKVLKMLMRRSAKKYGLPSENNDELPKDPMYEPIEGSIGTWVGGEHDLDKQSSQNTQQDDLESKKETSSLSTNSLKSALKTTPNTQNSTVDTDNNKDKDNKDKDKDSTTSSKKIRFSKEAKVIYLNQKEKVKKMSPSPSNSDADWEDFQEVDDKLNLKSNKIDDFKGPSIEDAIKLKQLNNEDIINPNSNSSGIHFPQPIQPYEELDINDPKFNDKLYEKYFPDLPKNPKQLEWMKSDFEKIPNEISYDSIESVRFDFNGDIITNENLKNYINENQGLFNHSQNPELPGYTLQELSHYLRSTYPGQVCIACRTLGRILYKLGNLQYQVHEVGDEENLNEIGKEGMFEIESWKLIINLKIIDLLQNYSSDKEKNLSVKNYAIDALWLWKQGNGDEKIKNFSKELENELNEQ</sequence>
<dbReference type="PANTHER" id="PTHR21483">
    <property type="entry name" value="RNA POLYMERASE II-ASSOCIATED PROTEIN 1"/>
    <property type="match status" value="1"/>
</dbReference>
<proteinExistence type="inferred from homology"/>
<evidence type="ECO:0000256" key="2">
    <source>
        <dbReference type="SAM" id="MobiDB-lite"/>
    </source>
</evidence>
<evidence type="ECO:0000259" key="3">
    <source>
        <dbReference type="Pfam" id="PF08620"/>
    </source>
</evidence>
<evidence type="ECO:0000313" key="6">
    <source>
        <dbReference type="Proteomes" id="UP000697127"/>
    </source>
</evidence>
<keyword evidence="6" id="KW-1185">Reference proteome</keyword>
<comment type="caution">
    <text evidence="5">The sequence shown here is derived from an EMBL/GenBank/DDBJ whole genome shotgun (WGS) entry which is preliminary data.</text>
</comment>
<feature type="compositionally biased region" description="Basic and acidic residues" evidence="2">
    <location>
        <begin position="227"/>
        <end position="241"/>
    </location>
</feature>
<feature type="compositionally biased region" description="Polar residues" evidence="2">
    <location>
        <begin position="202"/>
        <end position="220"/>
    </location>
</feature>
<dbReference type="EMBL" id="PUHW01000176">
    <property type="protein sequence ID" value="KAG0688174.1"/>
    <property type="molecule type" value="Genomic_DNA"/>
</dbReference>
<dbReference type="Pfam" id="PF08621">
    <property type="entry name" value="RPAP1_N"/>
    <property type="match status" value="1"/>
</dbReference>
<evidence type="ECO:0000256" key="1">
    <source>
        <dbReference type="ARBA" id="ARBA00009953"/>
    </source>
</evidence>
<dbReference type="Proteomes" id="UP000697127">
    <property type="component" value="Unassembled WGS sequence"/>
</dbReference>
<dbReference type="InterPro" id="IPR013930">
    <property type="entry name" value="RPAP1_N"/>
</dbReference>
<feature type="region of interest" description="Disordered" evidence="2">
    <location>
        <begin position="58"/>
        <end position="77"/>
    </location>
</feature>